<evidence type="ECO:0000313" key="9">
    <source>
        <dbReference type="Proteomes" id="UP000234789"/>
    </source>
</evidence>
<evidence type="ECO:0000259" key="7">
    <source>
        <dbReference type="PROSITE" id="PS51379"/>
    </source>
</evidence>
<feature type="compositionally biased region" description="Low complexity" evidence="6">
    <location>
        <begin position="72"/>
        <end position="83"/>
    </location>
</feature>
<keyword evidence="8" id="KW-0560">Oxidoreductase</keyword>
<keyword evidence="2" id="KW-0479">Metal-binding</keyword>
<dbReference type="InterPro" id="IPR004017">
    <property type="entry name" value="Cys_rich_dom"/>
</dbReference>
<dbReference type="GO" id="GO:0019154">
    <property type="term" value="F:glycolate dehydrogenase activity"/>
    <property type="evidence" value="ECO:0007669"/>
    <property type="project" value="UniProtKB-EC"/>
</dbReference>
<dbReference type="PROSITE" id="PS51379">
    <property type="entry name" value="4FE4S_FER_2"/>
    <property type="match status" value="2"/>
</dbReference>
<dbReference type="Gene3D" id="1.10.1060.10">
    <property type="entry name" value="Alpha-helical ferredoxin"/>
    <property type="match status" value="1"/>
</dbReference>
<accession>A0A2N5N1T9</accession>
<evidence type="ECO:0000256" key="1">
    <source>
        <dbReference type="ARBA" id="ARBA00022485"/>
    </source>
</evidence>
<evidence type="ECO:0000256" key="4">
    <source>
        <dbReference type="ARBA" id="ARBA00023004"/>
    </source>
</evidence>
<feature type="domain" description="4Fe-4S ferredoxin-type" evidence="7">
    <location>
        <begin position="174"/>
        <end position="205"/>
    </location>
</feature>
<gene>
    <name evidence="8" type="ORF">B8V81_2735</name>
</gene>
<name>A0A2N5N1T9_9BACL</name>
<evidence type="ECO:0000256" key="6">
    <source>
        <dbReference type="SAM" id="MobiDB-lite"/>
    </source>
</evidence>
<dbReference type="InterPro" id="IPR009051">
    <property type="entry name" value="Helical_ferredxn"/>
</dbReference>
<dbReference type="EMBL" id="NFEZ01000004">
    <property type="protein sequence ID" value="PLT44304.1"/>
    <property type="molecule type" value="Genomic_DNA"/>
</dbReference>
<dbReference type="GO" id="GO:0051539">
    <property type="term" value="F:4 iron, 4 sulfur cluster binding"/>
    <property type="evidence" value="ECO:0007669"/>
    <property type="project" value="UniProtKB-KW"/>
</dbReference>
<dbReference type="SUPFAM" id="SSF46548">
    <property type="entry name" value="alpha-helical ferredoxin"/>
    <property type="match status" value="1"/>
</dbReference>
<dbReference type="InterPro" id="IPR017896">
    <property type="entry name" value="4Fe4S_Fe-S-bd"/>
</dbReference>
<feature type="domain" description="4Fe-4S ferredoxin-type" evidence="7">
    <location>
        <begin position="122"/>
        <end position="153"/>
    </location>
</feature>
<dbReference type="PROSITE" id="PS00198">
    <property type="entry name" value="4FE4S_FER_1"/>
    <property type="match status" value="2"/>
</dbReference>
<dbReference type="EC" id="1.1.99.14" evidence="8"/>
<sequence length="583" mass="61054">MADRMSLKERLKPRRAAALSLGLGWTSAPAGLAALAQELPAERRPSASAWMASAGGSAADAGGVLHAALPGTGTAAGASTEAAPHGLPGATHPGSGPSHGSGSGFGKPQIEHANPLARTLLAKLDYDQLTNCMRCGFCLPACPTFRETGIEPESPRGRIALMKAVADGLMDPDESFRAQMNHCLGCRACEPACPADVKYGQLIEQARDALEDHSDHNVPVKGVRAALFRGVFPKRGSLRALGGALALYQKSGLRRVARGAGIMKLFPAPIREMEEILPDASSRGVIERIGTYLPAQGESLGRVALFRGCIMDVLFAGTNVNTAELLAQAGYDVVIPREQACCGALHAHSGELDQARGLARRNLEAFRDGGIEWIVSNAGGCGAQLVEYGHLLQDDPDYAELAQAFAARVVDVSRLLVASGRLPLEGALQAAGEAAAAAWSNSACGGGCSSALGTDPAAAGETRPPVRVTYQDSCHLRNGMKGSSEPRQLIRQTGGVEFVEMRESDRCCGSAGIYNVLQPEMAGQLLEHKMEHAGATGASYLLTSNPGCLLQMKLGVHKHGDPATMKVMHVVDFLHERVAAGKS</sequence>
<evidence type="ECO:0000256" key="3">
    <source>
        <dbReference type="ARBA" id="ARBA00022737"/>
    </source>
</evidence>
<comment type="caution">
    <text evidence="8">The sequence shown here is derived from an EMBL/GenBank/DDBJ whole genome shotgun (WGS) entry which is preliminary data.</text>
</comment>
<evidence type="ECO:0000313" key="8">
    <source>
        <dbReference type="EMBL" id="PLT44304.1"/>
    </source>
</evidence>
<keyword evidence="1" id="KW-0004">4Fe-4S</keyword>
<keyword evidence="5" id="KW-0411">Iron-sulfur</keyword>
<keyword evidence="3" id="KW-0677">Repeat</keyword>
<keyword evidence="9" id="KW-1185">Reference proteome</keyword>
<protein>
    <submittedName>
        <fullName evidence="8">Glycolate dehydrogenase, iron-sulfur subunit GlcF</fullName>
        <ecNumber evidence="8">1.1.99.14</ecNumber>
    </submittedName>
</protein>
<dbReference type="Pfam" id="PF02754">
    <property type="entry name" value="CCG"/>
    <property type="match status" value="2"/>
</dbReference>
<reference evidence="8 9" key="1">
    <citation type="submission" date="2017-05" db="EMBL/GenBank/DDBJ databases">
        <title>Functional genome analysis of Paenibacillus pasadenensis strain R16: insights on endophytic life style and antifungal activity.</title>
        <authorList>
            <person name="Passera A."/>
            <person name="Marcolungo L."/>
            <person name="Casati P."/>
            <person name="Brasca M."/>
            <person name="Quaglino F."/>
            <person name="Delledonne M."/>
        </authorList>
    </citation>
    <scope>NUCLEOTIDE SEQUENCE [LARGE SCALE GENOMIC DNA]</scope>
    <source>
        <strain evidence="8 9">R16</strain>
    </source>
</reference>
<feature type="region of interest" description="Disordered" evidence="6">
    <location>
        <begin position="72"/>
        <end position="109"/>
    </location>
</feature>
<dbReference type="Proteomes" id="UP000234789">
    <property type="component" value="Unassembled WGS sequence"/>
</dbReference>
<organism evidence="8 9">
    <name type="scientific">Paenibacillus pasadenensis</name>
    <dbReference type="NCBI Taxonomy" id="217090"/>
    <lineage>
        <taxon>Bacteria</taxon>
        <taxon>Bacillati</taxon>
        <taxon>Bacillota</taxon>
        <taxon>Bacilli</taxon>
        <taxon>Bacillales</taxon>
        <taxon>Paenibacillaceae</taxon>
        <taxon>Paenibacillus</taxon>
    </lineage>
</organism>
<proteinExistence type="predicted"/>
<dbReference type="AlphaFoldDB" id="A0A2N5N1T9"/>
<dbReference type="RefSeq" id="WP_228551256.1">
    <property type="nucleotide sequence ID" value="NZ_BIMM01000045.1"/>
</dbReference>
<dbReference type="Pfam" id="PF13183">
    <property type="entry name" value="Fer4_8"/>
    <property type="match status" value="1"/>
</dbReference>
<dbReference type="PANTHER" id="PTHR32479:SF17">
    <property type="entry name" value="GLYCOLATE OXIDASE IRON-SULFUR SUBUNIT"/>
    <property type="match status" value="1"/>
</dbReference>
<dbReference type="PANTHER" id="PTHR32479">
    <property type="entry name" value="GLYCOLATE OXIDASE IRON-SULFUR SUBUNIT"/>
    <property type="match status" value="1"/>
</dbReference>
<keyword evidence="4" id="KW-0408">Iron</keyword>
<evidence type="ECO:0000256" key="2">
    <source>
        <dbReference type="ARBA" id="ARBA00022723"/>
    </source>
</evidence>
<dbReference type="InterPro" id="IPR017900">
    <property type="entry name" value="4Fe4S_Fe_S_CS"/>
</dbReference>
<dbReference type="GO" id="GO:0046872">
    <property type="term" value="F:metal ion binding"/>
    <property type="evidence" value="ECO:0007669"/>
    <property type="project" value="UniProtKB-KW"/>
</dbReference>
<evidence type="ECO:0000256" key="5">
    <source>
        <dbReference type="ARBA" id="ARBA00023014"/>
    </source>
</evidence>